<comment type="caution">
    <text evidence="2">The sequence shown here is derived from an EMBL/GenBank/DDBJ whole genome shotgun (WGS) entry which is preliminary data.</text>
</comment>
<dbReference type="Proteomes" id="UP000023464">
    <property type="component" value="Unassembled WGS sequence"/>
</dbReference>
<protein>
    <submittedName>
        <fullName evidence="2">Lysophospholipase</fullName>
        <ecNumber evidence="2">3.1.1.5</ecNumber>
    </submittedName>
</protein>
<dbReference type="SUPFAM" id="SSF53474">
    <property type="entry name" value="alpha/beta-Hydrolases"/>
    <property type="match status" value="1"/>
</dbReference>
<evidence type="ECO:0000313" key="3">
    <source>
        <dbReference type="Proteomes" id="UP000023464"/>
    </source>
</evidence>
<dbReference type="InterPro" id="IPR051044">
    <property type="entry name" value="MAG_DAG_Lipase"/>
</dbReference>
<dbReference type="Pfam" id="PF12146">
    <property type="entry name" value="Hydrolase_4"/>
    <property type="match status" value="1"/>
</dbReference>
<dbReference type="EC" id="3.1.1.5" evidence="2"/>
<gene>
    <name evidence="2" type="ORF">BA1DRAFT_04066</name>
</gene>
<dbReference type="GO" id="GO:0004622">
    <property type="term" value="F:phosphatidylcholine lysophospholipase activity"/>
    <property type="evidence" value="ECO:0007669"/>
    <property type="project" value="UniProtKB-EC"/>
</dbReference>
<keyword evidence="2" id="KW-0378">Hydrolase</keyword>
<dbReference type="InterPro" id="IPR029058">
    <property type="entry name" value="AB_hydrolase_fold"/>
</dbReference>
<proteinExistence type="predicted"/>
<keyword evidence="3" id="KW-1185">Reference proteome</keyword>
<dbReference type="AlphaFoldDB" id="A0A022PG84"/>
<feature type="domain" description="Serine aminopeptidase S33" evidence="1">
    <location>
        <begin position="56"/>
        <end position="315"/>
    </location>
</feature>
<dbReference type="RefSeq" id="WP_036782711.1">
    <property type="nucleotide sequence ID" value="NZ_CAWLTM010000031.1"/>
</dbReference>
<evidence type="ECO:0000313" key="2">
    <source>
        <dbReference type="EMBL" id="EYU13470.1"/>
    </source>
</evidence>
<dbReference type="InterPro" id="IPR022742">
    <property type="entry name" value="Hydrolase_4"/>
</dbReference>
<dbReference type="PANTHER" id="PTHR11614">
    <property type="entry name" value="PHOSPHOLIPASE-RELATED"/>
    <property type="match status" value="1"/>
</dbReference>
<name>A0A022PG84_9GAMM</name>
<sequence>MTPEILKESWLNREMQFSTFANGPLLDFWQGREECEFIGVDNVLIRYVSFCATVKNDRAVVIFPGRSESYVKYSEVAFDFYHLGYDIFIIDHRGQGRSSRMLADPQKGHVEKFDDYIDDIEILIEREILPRHYSHCYALAHSMGAAILGGFLLRRSQIFDAAALCAPMFGINFPMPRWLATFLVNRAEKRPDMRNHYAVLTGKWRPLPYLINLLTHSYERYSRYLRYYADYPELRIGGPTYHWVRESIWIGDMLIEKAGEIETPLIILKASEDKVVNNCRLRAFCESRNKEGAFIKERSPLIIQGAHHEILFEKDKLRSQALNAICDFFDQN</sequence>
<evidence type="ECO:0000259" key="1">
    <source>
        <dbReference type="Pfam" id="PF12146"/>
    </source>
</evidence>
<organism evidence="2 3">
    <name type="scientific">Photorhabdus aegyptia</name>
    <dbReference type="NCBI Taxonomy" id="2805098"/>
    <lineage>
        <taxon>Bacteria</taxon>
        <taxon>Pseudomonadati</taxon>
        <taxon>Pseudomonadota</taxon>
        <taxon>Gammaproteobacteria</taxon>
        <taxon>Enterobacterales</taxon>
        <taxon>Morganellaceae</taxon>
        <taxon>Photorhabdus</taxon>
    </lineage>
</organism>
<dbReference type="EMBL" id="JFGV01000084">
    <property type="protein sequence ID" value="EYU13470.1"/>
    <property type="molecule type" value="Genomic_DNA"/>
</dbReference>
<dbReference type="NCBIfam" id="NF008019">
    <property type="entry name" value="PRK10749.1"/>
    <property type="match status" value="1"/>
</dbReference>
<dbReference type="PATRIC" id="fig|1393736.3.peg.4140"/>
<dbReference type="Gene3D" id="3.40.50.1820">
    <property type="entry name" value="alpha/beta hydrolase"/>
    <property type="match status" value="1"/>
</dbReference>
<reference evidence="2 3" key="1">
    <citation type="submission" date="2014-03" db="EMBL/GenBank/DDBJ databases">
        <title>Draft Genome of Photorhabdus luminescens BA1, an Egyptian Isolate.</title>
        <authorList>
            <person name="Ghazal S."/>
            <person name="Hurst S.G.IV."/>
            <person name="Morris K."/>
            <person name="Thomas K."/>
            <person name="Tisa L.S."/>
        </authorList>
    </citation>
    <scope>NUCLEOTIDE SEQUENCE [LARGE SCALE GENOMIC DNA]</scope>
    <source>
        <strain evidence="2 3">BA1</strain>
    </source>
</reference>
<accession>A0A022PG84</accession>